<proteinExistence type="predicted"/>
<dbReference type="InterPro" id="IPR011047">
    <property type="entry name" value="Quinoprotein_ADH-like_sf"/>
</dbReference>
<evidence type="ECO:0000259" key="2">
    <source>
        <dbReference type="Pfam" id="PF13360"/>
    </source>
</evidence>
<feature type="region of interest" description="Disordered" evidence="1">
    <location>
        <begin position="50"/>
        <end position="70"/>
    </location>
</feature>
<evidence type="ECO:0000256" key="1">
    <source>
        <dbReference type="SAM" id="MobiDB-lite"/>
    </source>
</evidence>
<dbReference type="SMART" id="SM00564">
    <property type="entry name" value="PQQ"/>
    <property type="match status" value="4"/>
</dbReference>
<dbReference type="InterPro" id="IPR052091">
    <property type="entry name" value="Beta-ala_Activ/Resist"/>
</dbReference>
<name>A0A381RTT4_9ZZZZ</name>
<gene>
    <name evidence="3" type="ORF">METZ01_LOCUS48136</name>
</gene>
<reference evidence="3" key="1">
    <citation type="submission" date="2018-05" db="EMBL/GenBank/DDBJ databases">
        <authorList>
            <person name="Lanie J.A."/>
            <person name="Ng W.-L."/>
            <person name="Kazmierczak K.M."/>
            <person name="Andrzejewski T.M."/>
            <person name="Davidsen T.M."/>
            <person name="Wayne K.J."/>
            <person name="Tettelin H."/>
            <person name="Glass J.I."/>
            <person name="Rusch D."/>
            <person name="Podicherti R."/>
            <person name="Tsui H.-C.T."/>
            <person name="Winkler M.E."/>
        </authorList>
    </citation>
    <scope>NUCLEOTIDE SEQUENCE</scope>
</reference>
<dbReference type="InterPro" id="IPR018391">
    <property type="entry name" value="PQQ_b-propeller_rpt"/>
</dbReference>
<dbReference type="InterPro" id="IPR015943">
    <property type="entry name" value="WD40/YVTN_repeat-like_dom_sf"/>
</dbReference>
<dbReference type="InterPro" id="IPR011044">
    <property type="entry name" value="Quino_amine_DH_bsu"/>
</dbReference>
<accession>A0A381RTT4</accession>
<dbReference type="PANTHER" id="PTHR44394:SF1">
    <property type="entry name" value="BETA-ALANINE-ACTIVATING ENZYME"/>
    <property type="match status" value="1"/>
</dbReference>
<dbReference type="AlphaFoldDB" id="A0A381RTT4"/>
<dbReference type="SUPFAM" id="SSF50969">
    <property type="entry name" value="YVTN repeat-like/Quinoprotein amine dehydrogenase"/>
    <property type="match status" value="1"/>
</dbReference>
<dbReference type="SUPFAM" id="SSF50998">
    <property type="entry name" value="Quinoprotein alcohol dehydrogenase-like"/>
    <property type="match status" value="1"/>
</dbReference>
<dbReference type="PROSITE" id="PS51257">
    <property type="entry name" value="PROKAR_LIPOPROTEIN"/>
    <property type="match status" value="1"/>
</dbReference>
<feature type="domain" description="Pyrrolo-quinoline quinone repeat" evidence="2">
    <location>
        <begin position="414"/>
        <end position="547"/>
    </location>
</feature>
<dbReference type="Gene3D" id="2.130.10.10">
    <property type="entry name" value="YVTN repeat-like/Quinoprotein amine dehydrogenase"/>
    <property type="match status" value="2"/>
</dbReference>
<dbReference type="PANTHER" id="PTHR44394">
    <property type="entry name" value="BETA-ALANINE-ACTIVATING ENZYME"/>
    <property type="match status" value="1"/>
</dbReference>
<evidence type="ECO:0000313" key="3">
    <source>
        <dbReference type="EMBL" id="SUZ95282.1"/>
    </source>
</evidence>
<protein>
    <recommendedName>
        <fullName evidence="2">Pyrrolo-quinoline quinone repeat domain-containing protein</fullName>
    </recommendedName>
</protein>
<dbReference type="EMBL" id="UINC01002311">
    <property type="protein sequence ID" value="SUZ95282.1"/>
    <property type="molecule type" value="Genomic_DNA"/>
</dbReference>
<organism evidence="3">
    <name type="scientific">marine metagenome</name>
    <dbReference type="NCBI Taxonomy" id="408172"/>
    <lineage>
        <taxon>unclassified sequences</taxon>
        <taxon>metagenomes</taxon>
        <taxon>ecological metagenomes</taxon>
    </lineage>
</organism>
<dbReference type="InterPro" id="IPR002372">
    <property type="entry name" value="PQQ_rpt_dom"/>
</dbReference>
<dbReference type="GO" id="GO:0043041">
    <property type="term" value="P:amino acid activation for nonribosomal peptide biosynthetic process"/>
    <property type="evidence" value="ECO:0007669"/>
    <property type="project" value="TreeGrafter"/>
</dbReference>
<sequence length="550" mass="58967">MTAFAARALVLTILVAGCSGHPGEVAGELFADLPGATTSAQPGAEVATTVASTSTGPPTSVGTPDVDPPSTSLTITTIRITTTATPTTAVPPTTSLLPTTGWPAGSWVDPGTIGQPWGSVPGVLTFRGSPTRSWHGTGPVPVDPVVAWRFPRDGKMCSLSVVGDVEKEWCGVGWTGQPAVFQRDGHTWVVFGGLDGRVHFLDGITGARRLPDFTTGDLAKGSVTVDPDGYPLVYVGSRDDLMRVIAFDRDEPVELWSLHAEDSGQPLWNTDWDAAPLVLADHLFAAGENSRFHVVRLRRGYDADGLVTVDPDMVWFTHGWDNQLIADVGYNLSIENSPLVIGDTLWFANSGGLVQGWDIAGLAIGVTPRRIFRFWAGDDVDATLVPDAEGMLYVAVEYERETDRSHELGQVIKLDPSNPSDPLVWALEARSEAPSGVWSTPAVHRDLLIVATDDGEVLGIDREVGSVRWTLQLPRPVWSSPTVVDDVMVIGDCAPAGRVLAFDVADTTVVPPLLWEVPTGACIEASPTIWNGTVYMGSRDGYMYALRDRR</sequence>
<dbReference type="Pfam" id="PF13360">
    <property type="entry name" value="PQQ_2"/>
    <property type="match status" value="1"/>
</dbReference>